<sequence length="448" mass="51356">MAVEAGLLSERDDGTITDRFRGRIMFPITDDRGQLVGFSGRLVNQENGPKYLNTPETPIFNKRRLLYHFSEGRSEIRRREEVLLLEGFMDVISSSEAGLANGIASMGTSLTEEHIQLIRRIANRAVICYDGDRAGTEAAYKAGLLLEEKSQMEIFVLALPGGKDPDEFIKEYGKERYLEVYQHERMTWTAYKLFYLRKTRNLNNESEQLLYIEEALQEIGKLNQAVERELYLKQLSDEFEVSIPALKEQLQQSIAATRTKKSSQPANDVYYFDATPPPDDSFGGMPSFERQPKQTLKAYHASEYFLMKAMIGEADAFSSIHQLLNGILFQHDEFQALYTHLMAYYLDGNEADPVRFMDYLTDPTLKNLVSELEMLDIPDEQTINEYMDYINSLKKQKLLSIIKEKEAEAAEKDRLGDQDGAKKALVKVISLRQKLDKGDYDIEDEDTF</sequence>
<dbReference type="Pfam" id="PF10410">
    <property type="entry name" value="DnaB_bind"/>
    <property type="match status" value="1"/>
</dbReference>
<dbReference type="SUPFAM" id="SSF56731">
    <property type="entry name" value="DNA primase core"/>
    <property type="match status" value="1"/>
</dbReference>
<comment type="caution">
    <text evidence="2">The sequence shown here is derived from an EMBL/GenBank/DDBJ whole genome shotgun (WGS) entry which is preliminary data.</text>
</comment>
<dbReference type="InterPro" id="IPR006171">
    <property type="entry name" value="TOPRIM_dom"/>
</dbReference>
<reference evidence="2 3" key="1">
    <citation type="journal article" date="2014" name="Int. J. Syst. Evol. Microbiol.">
        <title>Listeria floridensis sp. nov., Listeria aquatica sp. nov., Listeria cornellensis sp. nov., Listeria riparia sp. nov. and Listeria grandensis sp. nov., from agricultural and natural environments.</title>
        <authorList>
            <person name="den Bakker H.C."/>
            <person name="Warchocki S."/>
            <person name="Wright E.M."/>
            <person name="Allred A.F."/>
            <person name="Ahlstrom C."/>
            <person name="Manuel C.S."/>
            <person name="Stasiewicz M.J."/>
            <person name="Burrell A."/>
            <person name="Roof S."/>
            <person name="Strawn L."/>
            <person name="Fortes E.D."/>
            <person name="Nightingale K.K."/>
            <person name="Kephart D."/>
            <person name="Wiedmann M."/>
        </authorList>
    </citation>
    <scope>NUCLEOTIDE SEQUENCE [LARGE SCALE GENOMIC DNA]</scope>
    <source>
        <strain evidence="2 3">FSL S10-1187</strain>
    </source>
</reference>
<dbReference type="PROSITE" id="PS50880">
    <property type="entry name" value="TOPRIM"/>
    <property type="match status" value="1"/>
</dbReference>
<feature type="domain" description="Toprim" evidence="1">
    <location>
        <begin position="80"/>
        <end position="162"/>
    </location>
</feature>
<dbReference type="Gene3D" id="3.90.980.10">
    <property type="entry name" value="DNA primase, catalytic core, N-terminal domain"/>
    <property type="match status" value="1"/>
</dbReference>
<name>A0ABN0RHE7_9LIST</name>
<gene>
    <name evidence="2" type="ORF">MFLO_03470</name>
</gene>
<evidence type="ECO:0000313" key="2">
    <source>
        <dbReference type="EMBL" id="EUJ33362.1"/>
    </source>
</evidence>
<dbReference type="InterPro" id="IPR016136">
    <property type="entry name" value="DNA_helicase_N/primase_C"/>
</dbReference>
<dbReference type="CDD" id="cd03364">
    <property type="entry name" value="TOPRIM_DnaG_primases"/>
    <property type="match status" value="1"/>
</dbReference>
<evidence type="ECO:0000313" key="3">
    <source>
        <dbReference type="Proteomes" id="UP000019249"/>
    </source>
</evidence>
<accession>A0ABN0RHE7</accession>
<organism evidence="2 3">
    <name type="scientific">Listeria floridensis FSL S10-1187</name>
    <dbReference type="NCBI Taxonomy" id="1265817"/>
    <lineage>
        <taxon>Bacteria</taxon>
        <taxon>Bacillati</taxon>
        <taxon>Bacillota</taxon>
        <taxon>Bacilli</taxon>
        <taxon>Bacillales</taxon>
        <taxon>Listeriaceae</taxon>
        <taxon>Listeria</taxon>
    </lineage>
</organism>
<dbReference type="InterPro" id="IPR013264">
    <property type="entry name" value="DNAG_N"/>
</dbReference>
<dbReference type="Pfam" id="PF13155">
    <property type="entry name" value="Toprim_2"/>
    <property type="match status" value="1"/>
</dbReference>
<keyword evidence="3" id="KW-1185">Reference proteome</keyword>
<dbReference type="PANTHER" id="PTHR30313:SF2">
    <property type="entry name" value="DNA PRIMASE"/>
    <property type="match status" value="1"/>
</dbReference>
<dbReference type="InterPro" id="IPR037068">
    <property type="entry name" value="DNA_primase_core_N_sf"/>
</dbReference>
<dbReference type="Gene3D" id="3.40.1360.10">
    <property type="match status" value="1"/>
</dbReference>
<dbReference type="InterPro" id="IPR050219">
    <property type="entry name" value="DnaG_primase"/>
</dbReference>
<proteinExistence type="predicted"/>
<evidence type="ECO:0000259" key="1">
    <source>
        <dbReference type="PROSITE" id="PS50880"/>
    </source>
</evidence>
<dbReference type="Gene3D" id="1.10.860.10">
    <property type="entry name" value="DNAb Helicase, Chain A"/>
    <property type="match status" value="1"/>
</dbReference>
<dbReference type="Pfam" id="PF08275">
    <property type="entry name" value="DNAG_N"/>
    <property type="match status" value="1"/>
</dbReference>
<dbReference type="InterPro" id="IPR019475">
    <property type="entry name" value="DNA_primase_DnaB-bd"/>
</dbReference>
<dbReference type="SMART" id="SM00493">
    <property type="entry name" value="TOPRIM"/>
    <property type="match status" value="1"/>
</dbReference>
<protein>
    <submittedName>
        <fullName evidence="2">DNA primase</fullName>
    </submittedName>
</protein>
<dbReference type="EMBL" id="AODF01000005">
    <property type="protein sequence ID" value="EUJ33362.1"/>
    <property type="molecule type" value="Genomic_DNA"/>
</dbReference>
<dbReference type="InterPro" id="IPR034151">
    <property type="entry name" value="TOPRIM_DnaG_bac"/>
</dbReference>
<dbReference type="Proteomes" id="UP000019249">
    <property type="component" value="Unassembled WGS sequence"/>
</dbReference>
<dbReference type="PANTHER" id="PTHR30313">
    <property type="entry name" value="DNA PRIMASE"/>
    <property type="match status" value="1"/>
</dbReference>